<accession>A0A0E4GCZ2</accession>
<dbReference type="Proteomes" id="UP000045545">
    <property type="component" value="Unassembled WGS sequence"/>
</dbReference>
<keyword evidence="6" id="KW-0255">Endonuclease</keyword>
<gene>
    <name evidence="5" type="ORF">417</name>
    <name evidence="6" type="ORF">974</name>
</gene>
<evidence type="ECO:0000259" key="4">
    <source>
        <dbReference type="Pfam" id="PF01420"/>
    </source>
</evidence>
<keyword evidence="3" id="KW-0238">DNA-binding</keyword>
<sequence>MTEWREYKLSEIMETSKKQFKPDNNSQLNYIGLEHIEQGSLRLSGVGASSTVESNKFFFNKGDVLFGKLRPYFRKVIYAPFDGICSTDIWVCKAKSCCDQKFLFYFLANQDFIDTANTDEGSRMPRASWDYLKDTLWILPPLHEQKAIAEVLSSLDDKIDFLTRQNNTLEDFAQTYFRRWFLEENDNDTIMVSEIAKLENNSVSPKRQPLEPFHHYSIPAYDNAQTPVVELGNTILSNKFTVQPNSILVSKLNPITPRIWRIDENVMPNSVCSTEFQVLKPYDIKHYLFLYFLMKSDDVVSSFAMSATGTSGSHQRIRPEYILEVETPEPDNDKLILFNEICTPMMERVKKNQQQIITLQKLRDTLLPKLISGEVRVKQ</sequence>
<reference evidence="6 7" key="1">
    <citation type="submission" date="2015-03" db="EMBL/GenBank/DDBJ databases">
        <authorList>
            <person name="Strepis Nikolaos"/>
        </authorList>
    </citation>
    <scope>NUCLEOTIDE SEQUENCE [LARGE SCALE GENOMIC DNA]</scope>
    <source>
        <strain evidence="6 7">OL-4</strain>
    </source>
</reference>
<dbReference type="Pfam" id="PF01420">
    <property type="entry name" value="Methylase_S"/>
    <property type="match status" value="1"/>
</dbReference>
<dbReference type="GO" id="GO:0003677">
    <property type="term" value="F:DNA binding"/>
    <property type="evidence" value="ECO:0007669"/>
    <property type="project" value="UniProtKB-KW"/>
</dbReference>
<name>A0A0E4GCZ2_9FIRM</name>
<evidence type="ECO:0000313" key="6">
    <source>
        <dbReference type="EMBL" id="CFX31713.1"/>
    </source>
</evidence>
<dbReference type="GO" id="GO:0004519">
    <property type="term" value="F:endonuclease activity"/>
    <property type="evidence" value="ECO:0007669"/>
    <property type="project" value="UniProtKB-KW"/>
</dbReference>
<dbReference type="InterPro" id="IPR052021">
    <property type="entry name" value="Type-I_RS_S_subunit"/>
</dbReference>
<dbReference type="Gene3D" id="3.90.220.20">
    <property type="entry name" value="DNA methylase specificity domains"/>
    <property type="match status" value="2"/>
</dbReference>
<dbReference type="EMBL" id="CGIH01000004">
    <property type="protein sequence ID" value="CFX07584.1"/>
    <property type="molecule type" value="Genomic_DNA"/>
</dbReference>
<evidence type="ECO:0000313" key="5">
    <source>
        <dbReference type="EMBL" id="CFX07584.1"/>
    </source>
</evidence>
<dbReference type="InterPro" id="IPR000055">
    <property type="entry name" value="Restrct_endonuc_typeI_TRD"/>
</dbReference>
<dbReference type="SUPFAM" id="SSF116734">
    <property type="entry name" value="DNA methylase specificity domain"/>
    <property type="match status" value="2"/>
</dbReference>
<dbReference type="PANTHER" id="PTHR30408:SF13">
    <property type="entry name" value="TYPE I RESTRICTION ENZYME HINDI SPECIFICITY SUBUNIT"/>
    <property type="match status" value="1"/>
</dbReference>
<keyword evidence="6" id="KW-0540">Nuclease</keyword>
<keyword evidence="7" id="KW-1185">Reference proteome</keyword>
<dbReference type="STRING" id="690567.417"/>
<dbReference type="PANTHER" id="PTHR30408">
    <property type="entry name" value="TYPE-1 RESTRICTION ENZYME ECOKI SPECIFICITY PROTEIN"/>
    <property type="match status" value="1"/>
</dbReference>
<evidence type="ECO:0000313" key="7">
    <source>
        <dbReference type="Proteomes" id="UP000045545"/>
    </source>
</evidence>
<dbReference type="OrthoDB" id="9811611at2"/>
<evidence type="ECO:0000256" key="2">
    <source>
        <dbReference type="ARBA" id="ARBA00022747"/>
    </source>
</evidence>
<proteinExistence type="inferred from homology"/>
<evidence type="ECO:0000256" key="1">
    <source>
        <dbReference type="ARBA" id="ARBA00010923"/>
    </source>
</evidence>
<keyword evidence="2" id="KW-0680">Restriction system</keyword>
<comment type="similarity">
    <text evidence="1">Belongs to the type-I restriction system S methylase family.</text>
</comment>
<feature type="domain" description="Type I restriction modification DNA specificity" evidence="4">
    <location>
        <begin position="2"/>
        <end position="170"/>
    </location>
</feature>
<keyword evidence="6" id="KW-0378">Hydrolase</keyword>
<dbReference type="InterPro" id="IPR044946">
    <property type="entry name" value="Restrct_endonuc_typeI_TRD_sf"/>
</dbReference>
<dbReference type="EMBL" id="CGIH01000018">
    <property type="protein sequence ID" value="CFX31713.1"/>
    <property type="molecule type" value="Genomic_DNA"/>
</dbReference>
<dbReference type="GO" id="GO:0009307">
    <property type="term" value="P:DNA restriction-modification system"/>
    <property type="evidence" value="ECO:0007669"/>
    <property type="project" value="UniProtKB-KW"/>
</dbReference>
<evidence type="ECO:0000256" key="3">
    <source>
        <dbReference type="ARBA" id="ARBA00023125"/>
    </source>
</evidence>
<protein>
    <submittedName>
        <fullName evidence="6">Restriction endonuclease, type I, HsdS</fullName>
    </submittedName>
</protein>
<dbReference type="AlphaFoldDB" id="A0A0E4GCZ2"/>
<dbReference type="RefSeq" id="WP_052729535.1">
    <property type="nucleotide sequence ID" value="NZ_CGIH01000004.1"/>
</dbReference>
<organism evidence="6 7">
    <name type="scientific">Syntrophomonas zehnderi OL-4</name>
    <dbReference type="NCBI Taxonomy" id="690567"/>
    <lineage>
        <taxon>Bacteria</taxon>
        <taxon>Bacillati</taxon>
        <taxon>Bacillota</taxon>
        <taxon>Clostridia</taxon>
        <taxon>Eubacteriales</taxon>
        <taxon>Syntrophomonadaceae</taxon>
        <taxon>Syntrophomonas</taxon>
    </lineage>
</organism>